<dbReference type="Proteomes" id="UP000018888">
    <property type="component" value="Unassembled WGS sequence"/>
</dbReference>
<dbReference type="GO" id="GO:0008270">
    <property type="term" value="F:zinc ion binding"/>
    <property type="evidence" value="ECO:0007669"/>
    <property type="project" value="UniProtKB-KW"/>
</dbReference>
<proteinExistence type="predicted"/>
<organism evidence="6 7">
    <name type="scientific">Rhizophagus irregularis (strain DAOM 181602 / DAOM 197198 / MUCL 43194)</name>
    <name type="common">Arbuscular mycorrhizal fungus</name>
    <name type="synonym">Glomus intraradices</name>
    <dbReference type="NCBI Taxonomy" id="747089"/>
    <lineage>
        <taxon>Eukaryota</taxon>
        <taxon>Fungi</taxon>
        <taxon>Fungi incertae sedis</taxon>
        <taxon>Mucoromycota</taxon>
        <taxon>Glomeromycotina</taxon>
        <taxon>Glomeromycetes</taxon>
        <taxon>Glomerales</taxon>
        <taxon>Glomeraceae</taxon>
        <taxon>Rhizophagus</taxon>
    </lineage>
</organism>
<evidence type="ECO:0000313" key="6">
    <source>
        <dbReference type="EMBL" id="POG58271.1"/>
    </source>
</evidence>
<dbReference type="AlphaFoldDB" id="A0A2P4NYQ0"/>
<evidence type="ECO:0000313" key="7">
    <source>
        <dbReference type="Proteomes" id="UP000018888"/>
    </source>
</evidence>
<dbReference type="GO" id="GO:0003677">
    <property type="term" value="F:DNA binding"/>
    <property type="evidence" value="ECO:0007669"/>
    <property type="project" value="InterPro"/>
</dbReference>
<evidence type="ECO:0000256" key="4">
    <source>
        <dbReference type="SAM" id="MobiDB-lite"/>
    </source>
</evidence>
<dbReference type="EMBL" id="AUPC02000550">
    <property type="protein sequence ID" value="POG58271.1"/>
    <property type="molecule type" value="Genomic_DNA"/>
</dbReference>
<reference evidence="6 7" key="2">
    <citation type="journal article" date="2018" name="New Phytol.">
        <title>High intraspecific genome diversity in the model arbuscular mycorrhizal symbiont Rhizophagus irregularis.</title>
        <authorList>
            <person name="Chen E.C.H."/>
            <person name="Morin E."/>
            <person name="Beaudet D."/>
            <person name="Noel J."/>
            <person name="Yildirir G."/>
            <person name="Ndikumana S."/>
            <person name="Charron P."/>
            <person name="St-Onge C."/>
            <person name="Giorgi J."/>
            <person name="Kruger M."/>
            <person name="Marton T."/>
            <person name="Ropars J."/>
            <person name="Grigoriev I.V."/>
            <person name="Hainaut M."/>
            <person name="Henrissat B."/>
            <person name="Roux C."/>
            <person name="Martin F."/>
            <person name="Corradi N."/>
        </authorList>
    </citation>
    <scope>NUCLEOTIDE SEQUENCE [LARGE SCALE GENOMIC DNA]</scope>
    <source>
        <strain evidence="6 7">DAOM 197198</strain>
    </source>
</reference>
<protein>
    <recommendedName>
        <fullName evidence="5">BED-type domain-containing protein</fullName>
    </recommendedName>
</protein>
<evidence type="ECO:0000259" key="5">
    <source>
        <dbReference type="Pfam" id="PF02892"/>
    </source>
</evidence>
<sequence>MTENLSSGGSSQTISTVLSHFMLVEKSTKAQCNYCNGNTMNLHKHLQKKHPSKVEHKAESTGEMDNNK</sequence>
<feature type="domain" description="BED-type" evidence="5">
    <location>
        <begin position="15"/>
        <end position="51"/>
    </location>
</feature>
<dbReference type="InterPro" id="IPR036236">
    <property type="entry name" value="Znf_C2H2_sf"/>
</dbReference>
<dbReference type="SUPFAM" id="SSF57667">
    <property type="entry name" value="beta-beta-alpha zinc fingers"/>
    <property type="match status" value="1"/>
</dbReference>
<reference evidence="6 7" key="1">
    <citation type="journal article" date="2013" name="Proc. Natl. Acad. Sci. U.S.A.">
        <title>Genome of an arbuscular mycorrhizal fungus provides insight into the oldest plant symbiosis.</title>
        <authorList>
            <person name="Tisserant E."/>
            <person name="Malbreil M."/>
            <person name="Kuo A."/>
            <person name="Kohler A."/>
            <person name="Symeonidi A."/>
            <person name="Balestrini R."/>
            <person name="Charron P."/>
            <person name="Duensing N."/>
            <person name="Frei Dit Frey N."/>
            <person name="Gianinazzi-Pearson V."/>
            <person name="Gilbert L.B."/>
            <person name="Handa Y."/>
            <person name="Herr J.R."/>
            <person name="Hijri M."/>
            <person name="Koul R."/>
            <person name="Kawaguchi M."/>
            <person name="Krajinski F."/>
            <person name="Lammers P.J."/>
            <person name="Masclaux F.G."/>
            <person name="Murat C."/>
            <person name="Morin E."/>
            <person name="Ndikumana S."/>
            <person name="Pagni M."/>
            <person name="Petitpierre D."/>
            <person name="Requena N."/>
            <person name="Rosikiewicz P."/>
            <person name="Riley R."/>
            <person name="Saito K."/>
            <person name="San Clemente H."/>
            <person name="Shapiro H."/>
            <person name="van Tuinen D."/>
            <person name="Becard G."/>
            <person name="Bonfante P."/>
            <person name="Paszkowski U."/>
            <person name="Shachar-Hill Y.Y."/>
            <person name="Tuskan G.A."/>
            <person name="Young P.W."/>
            <person name="Sanders I.R."/>
            <person name="Henrissat B."/>
            <person name="Rensing S.A."/>
            <person name="Grigoriev I.V."/>
            <person name="Corradi N."/>
            <person name="Roux C."/>
            <person name="Martin F."/>
        </authorList>
    </citation>
    <scope>NUCLEOTIDE SEQUENCE [LARGE SCALE GENOMIC DNA]</scope>
    <source>
        <strain evidence="6 7">DAOM 197198</strain>
    </source>
</reference>
<feature type="region of interest" description="Disordered" evidence="4">
    <location>
        <begin position="46"/>
        <end position="68"/>
    </location>
</feature>
<evidence type="ECO:0000256" key="2">
    <source>
        <dbReference type="ARBA" id="ARBA00022771"/>
    </source>
</evidence>
<dbReference type="Pfam" id="PF02892">
    <property type="entry name" value="zf-BED"/>
    <property type="match status" value="1"/>
</dbReference>
<accession>A0A2P4NYQ0</accession>
<dbReference type="InterPro" id="IPR003656">
    <property type="entry name" value="Znf_BED"/>
</dbReference>
<comment type="caution">
    <text evidence="6">The sequence shown here is derived from an EMBL/GenBank/DDBJ whole genome shotgun (WGS) entry which is preliminary data.</text>
</comment>
<feature type="compositionally biased region" description="Basic and acidic residues" evidence="4">
    <location>
        <begin position="52"/>
        <end position="68"/>
    </location>
</feature>
<name>A0A2P4NYQ0_RHIID</name>
<keyword evidence="3" id="KW-0862">Zinc</keyword>
<keyword evidence="1" id="KW-0479">Metal-binding</keyword>
<keyword evidence="2" id="KW-0863">Zinc-finger</keyword>
<gene>
    <name evidence="6" type="ORF">GLOIN_2v1790628</name>
</gene>
<evidence type="ECO:0000256" key="3">
    <source>
        <dbReference type="ARBA" id="ARBA00022833"/>
    </source>
</evidence>
<evidence type="ECO:0000256" key="1">
    <source>
        <dbReference type="ARBA" id="ARBA00022723"/>
    </source>
</evidence>
<keyword evidence="7" id="KW-1185">Reference proteome</keyword>